<organism evidence="1 2">
    <name type="scientific">Xyrichtys novacula</name>
    <name type="common">Pearly razorfish</name>
    <name type="synonym">Hemipteronotus novacula</name>
    <dbReference type="NCBI Taxonomy" id="13765"/>
    <lineage>
        <taxon>Eukaryota</taxon>
        <taxon>Metazoa</taxon>
        <taxon>Chordata</taxon>
        <taxon>Craniata</taxon>
        <taxon>Vertebrata</taxon>
        <taxon>Euteleostomi</taxon>
        <taxon>Actinopterygii</taxon>
        <taxon>Neopterygii</taxon>
        <taxon>Teleostei</taxon>
        <taxon>Neoteleostei</taxon>
        <taxon>Acanthomorphata</taxon>
        <taxon>Eupercaria</taxon>
        <taxon>Labriformes</taxon>
        <taxon>Labridae</taxon>
        <taxon>Xyrichtys</taxon>
    </lineage>
</organism>
<evidence type="ECO:0000313" key="1">
    <source>
        <dbReference type="EMBL" id="CAJ1061155.1"/>
    </source>
</evidence>
<gene>
    <name evidence="1" type="ORF">XNOV1_A011473</name>
</gene>
<accession>A0AAV1FJS4</accession>
<dbReference type="Proteomes" id="UP001178508">
    <property type="component" value="Chromosome 7"/>
</dbReference>
<protein>
    <submittedName>
        <fullName evidence="1">Uncharacterized protein</fullName>
    </submittedName>
</protein>
<proteinExistence type="predicted"/>
<keyword evidence="2" id="KW-1185">Reference proteome</keyword>
<feature type="non-terminal residue" evidence="1">
    <location>
        <position position="71"/>
    </location>
</feature>
<name>A0AAV1FJS4_XYRNO</name>
<evidence type="ECO:0000313" key="2">
    <source>
        <dbReference type="Proteomes" id="UP001178508"/>
    </source>
</evidence>
<dbReference type="EMBL" id="OY660870">
    <property type="protein sequence ID" value="CAJ1061155.1"/>
    <property type="molecule type" value="Genomic_DNA"/>
</dbReference>
<reference evidence="1" key="1">
    <citation type="submission" date="2023-08" db="EMBL/GenBank/DDBJ databases">
        <authorList>
            <person name="Alioto T."/>
            <person name="Alioto T."/>
            <person name="Gomez Garrido J."/>
        </authorList>
    </citation>
    <scope>NUCLEOTIDE SEQUENCE</scope>
</reference>
<sequence length="71" mass="8308">MLLNDSRYRTDDIQSRVRRPGDKLSASIRLPLIKQIDSGKYHSGLRIFQKLRGSVNKAERRKKIHKHSSHL</sequence>
<dbReference type="AlphaFoldDB" id="A0AAV1FJS4"/>